<keyword evidence="4" id="KW-1185">Reference proteome</keyword>
<evidence type="ECO:0000256" key="1">
    <source>
        <dbReference type="ARBA" id="ARBA00022574"/>
    </source>
</evidence>
<gene>
    <name evidence="3" type="ORF">F5X68DRAFT_263861</name>
</gene>
<dbReference type="InterPro" id="IPR052254">
    <property type="entry name" value="CUL4-DDB1_E3_ligase_receptor"/>
</dbReference>
<dbReference type="Gene3D" id="2.130.10.10">
    <property type="entry name" value="YVTN repeat-like/Quinoprotein amine dehydrogenase"/>
    <property type="match status" value="1"/>
</dbReference>
<dbReference type="InterPro" id="IPR036322">
    <property type="entry name" value="WD40_repeat_dom_sf"/>
</dbReference>
<evidence type="ECO:0000256" key="2">
    <source>
        <dbReference type="ARBA" id="ARBA00022737"/>
    </source>
</evidence>
<dbReference type="AlphaFoldDB" id="A0A9P8V6D9"/>
<comment type="caution">
    <text evidence="3">The sequence shown here is derived from an EMBL/GenBank/DDBJ whole genome shotgun (WGS) entry which is preliminary data.</text>
</comment>
<dbReference type="GO" id="GO:0080008">
    <property type="term" value="C:Cul4-RING E3 ubiquitin ligase complex"/>
    <property type="evidence" value="ECO:0007669"/>
    <property type="project" value="TreeGrafter"/>
</dbReference>
<dbReference type="EMBL" id="JAGSXJ010000021">
    <property type="protein sequence ID" value="KAH6678882.1"/>
    <property type="molecule type" value="Genomic_DNA"/>
</dbReference>
<dbReference type="OrthoDB" id="128867at2759"/>
<dbReference type="InterPro" id="IPR015943">
    <property type="entry name" value="WD40/YVTN_repeat-like_dom_sf"/>
</dbReference>
<name>A0A9P8V6D9_9PEZI</name>
<keyword evidence="2" id="KW-0677">Repeat</keyword>
<organism evidence="3 4">
    <name type="scientific">Plectosphaerella plurivora</name>
    <dbReference type="NCBI Taxonomy" id="936078"/>
    <lineage>
        <taxon>Eukaryota</taxon>
        <taxon>Fungi</taxon>
        <taxon>Dikarya</taxon>
        <taxon>Ascomycota</taxon>
        <taxon>Pezizomycotina</taxon>
        <taxon>Sordariomycetes</taxon>
        <taxon>Hypocreomycetidae</taxon>
        <taxon>Glomerellales</taxon>
        <taxon>Plectosphaerellaceae</taxon>
        <taxon>Plectosphaerella</taxon>
    </lineage>
</organism>
<protein>
    <submittedName>
        <fullName evidence="3">Uncharacterized protein</fullName>
    </submittedName>
</protein>
<sequence>MNVDIPGYYFDPEKKKYFKIEKSHTAPSTASWSSHNVKRRKRHDAEVEAQERRAKLTRRHIKRSRALRDPNLCGLLTRELGLRDPSLDGLRSATDVPSAIYAAKLGSRGSISSRDNEVLGTRAAHPECFWVGPSPGSAGRIFCSSDHAHAERMSLTPPRHYKVTSDGSLREARDAAGYSRTEAGNVFSAYFAPAASSMSYSEKEDVLLLSSHLAPTRVWMVGPTARSDEIVSLAGKRLPRDLSINRVIAAPRSSSHLSAVIGTNAGIAFVDTRRKVNFVCHVAAANTADDDEQKPRHFDVLAQSFHVSNPSILYAGLRGSQVYGLDTRTPARAVTQLRHASSVAQLSTLESNENHLIAAGPRSAMAIYDIRCLRRQFNLRKNQSTTPVLNFPSYNNDAHIQIGFAVDQGGRIVAAADSERGVGIYSLLSGRRLASTVIDAIRSDGIIKALQFQTLSQDRHPSLWVGLAGGVGKYSVL</sequence>
<evidence type="ECO:0000313" key="4">
    <source>
        <dbReference type="Proteomes" id="UP000770015"/>
    </source>
</evidence>
<reference evidence="3" key="1">
    <citation type="journal article" date="2021" name="Nat. Commun.">
        <title>Genetic determinants of endophytism in the Arabidopsis root mycobiome.</title>
        <authorList>
            <person name="Mesny F."/>
            <person name="Miyauchi S."/>
            <person name="Thiergart T."/>
            <person name="Pickel B."/>
            <person name="Atanasova L."/>
            <person name="Karlsson M."/>
            <person name="Huettel B."/>
            <person name="Barry K.W."/>
            <person name="Haridas S."/>
            <person name="Chen C."/>
            <person name="Bauer D."/>
            <person name="Andreopoulos W."/>
            <person name="Pangilinan J."/>
            <person name="LaButti K."/>
            <person name="Riley R."/>
            <person name="Lipzen A."/>
            <person name="Clum A."/>
            <person name="Drula E."/>
            <person name="Henrissat B."/>
            <person name="Kohler A."/>
            <person name="Grigoriev I.V."/>
            <person name="Martin F.M."/>
            <person name="Hacquard S."/>
        </authorList>
    </citation>
    <scope>NUCLEOTIDE SEQUENCE</scope>
    <source>
        <strain evidence="3">MPI-SDFR-AT-0117</strain>
    </source>
</reference>
<dbReference type="PANTHER" id="PTHR44472">
    <property type="entry name" value="DDB1- AND CUL4-ASSOCIATED FACTOR 4-RELATED"/>
    <property type="match status" value="1"/>
</dbReference>
<evidence type="ECO:0000313" key="3">
    <source>
        <dbReference type="EMBL" id="KAH6678882.1"/>
    </source>
</evidence>
<accession>A0A9P8V6D9</accession>
<proteinExistence type="predicted"/>
<dbReference type="Proteomes" id="UP000770015">
    <property type="component" value="Unassembled WGS sequence"/>
</dbReference>
<keyword evidence="1" id="KW-0853">WD repeat</keyword>
<dbReference type="PANTHER" id="PTHR44472:SF1">
    <property type="entry name" value="DDB1 AND CUL4 ASSOCIATED FACTOR 4"/>
    <property type="match status" value="1"/>
</dbReference>
<dbReference type="SUPFAM" id="SSF50978">
    <property type="entry name" value="WD40 repeat-like"/>
    <property type="match status" value="1"/>
</dbReference>